<feature type="region of interest" description="Disordered" evidence="4">
    <location>
        <begin position="25"/>
        <end position="46"/>
    </location>
</feature>
<feature type="compositionally biased region" description="Basic residues" evidence="4">
    <location>
        <begin position="635"/>
        <end position="648"/>
    </location>
</feature>
<feature type="region of interest" description="Disordered" evidence="4">
    <location>
        <begin position="334"/>
        <end position="353"/>
    </location>
</feature>
<feature type="compositionally biased region" description="Basic and acidic residues" evidence="4">
    <location>
        <begin position="493"/>
        <end position="514"/>
    </location>
</feature>
<evidence type="ECO:0000259" key="5">
    <source>
        <dbReference type="PROSITE" id="PS51460"/>
    </source>
</evidence>
<feature type="compositionally biased region" description="Polar residues" evidence="4">
    <location>
        <begin position="396"/>
        <end position="406"/>
    </location>
</feature>
<feature type="compositionally biased region" description="Low complexity" evidence="4">
    <location>
        <begin position="776"/>
        <end position="787"/>
    </location>
</feature>
<comment type="subcellular location">
    <subcellularLocation>
        <location evidence="1">Cytoplasm</location>
        <location evidence="1">Cytoskeleton</location>
    </subcellularLocation>
</comment>
<dbReference type="Gene3D" id="3.30.920.20">
    <property type="entry name" value="Gas2-like domain"/>
    <property type="match status" value="1"/>
</dbReference>
<feature type="compositionally biased region" description="Polar residues" evidence="4">
    <location>
        <begin position="572"/>
        <end position="587"/>
    </location>
</feature>
<dbReference type="InterPro" id="IPR036534">
    <property type="entry name" value="GAR_dom_sf"/>
</dbReference>
<keyword evidence="3" id="KW-0206">Cytoskeleton</keyword>
<dbReference type="PROSITE" id="PS51460">
    <property type="entry name" value="GAR"/>
    <property type="match status" value="1"/>
</dbReference>
<feature type="region of interest" description="Disordered" evidence="4">
    <location>
        <begin position="744"/>
        <end position="810"/>
    </location>
</feature>
<dbReference type="Pfam" id="PF02187">
    <property type="entry name" value="GAS2"/>
    <property type="match status" value="1"/>
</dbReference>
<reference evidence="6" key="1">
    <citation type="journal article" date="2020" name="Stud. Mycol.">
        <title>101 Dothideomycetes genomes: a test case for predicting lifestyles and emergence of pathogens.</title>
        <authorList>
            <person name="Haridas S."/>
            <person name="Albert R."/>
            <person name="Binder M."/>
            <person name="Bloem J."/>
            <person name="Labutti K."/>
            <person name="Salamov A."/>
            <person name="Andreopoulos B."/>
            <person name="Baker S."/>
            <person name="Barry K."/>
            <person name="Bills G."/>
            <person name="Bluhm B."/>
            <person name="Cannon C."/>
            <person name="Castanera R."/>
            <person name="Culley D."/>
            <person name="Daum C."/>
            <person name="Ezra D."/>
            <person name="Gonzalez J."/>
            <person name="Henrissat B."/>
            <person name="Kuo A."/>
            <person name="Liang C."/>
            <person name="Lipzen A."/>
            <person name="Lutzoni F."/>
            <person name="Magnuson J."/>
            <person name="Mondo S."/>
            <person name="Nolan M."/>
            <person name="Ohm R."/>
            <person name="Pangilinan J."/>
            <person name="Park H.-J."/>
            <person name="Ramirez L."/>
            <person name="Alfaro M."/>
            <person name="Sun H."/>
            <person name="Tritt A."/>
            <person name="Yoshinaga Y."/>
            <person name="Zwiers L.-H."/>
            <person name="Turgeon B."/>
            <person name="Goodwin S."/>
            <person name="Spatafora J."/>
            <person name="Crous P."/>
            <person name="Grigoriev I."/>
        </authorList>
    </citation>
    <scope>NUCLEOTIDE SEQUENCE</scope>
    <source>
        <strain evidence="6">CBS 262.69</strain>
    </source>
</reference>
<evidence type="ECO:0000256" key="4">
    <source>
        <dbReference type="SAM" id="MobiDB-lite"/>
    </source>
</evidence>
<gene>
    <name evidence="6" type="ORF">EJ06DRAFT_525496</name>
</gene>
<name>A0A6G1I9Y5_9PEZI</name>
<keyword evidence="2" id="KW-0963">Cytoplasm</keyword>
<dbReference type="AlphaFoldDB" id="A0A6G1I9Y5"/>
<sequence>MMASHLEPATFDSHAAAVSPNVHFAQPSTPARASFKDPHFRRSPSKTLRYSRSTPYLDEFHALLANDTTTTAQRELATRVVRAADKLKEWCAEIEQWGWTGSFDAPEAEKDNVDEVDLEDPSECCGSLPTKVVERYEDRLDGITDELVALDMDELKEQILGIHRNRSRPTSSYSTQSFSVVNLLDDFTLFVTHTIMQTLPYLASLKQYLRSWSVRLVVLRDAPQFLADLKGIRDTLDFAWKAVISRNVPDSTLPSIQLQLKEIQEVRDALSVKIGDMGRQLDGMLDALEGSDDCVPDRWIDSYETAETEYANWAVEAQRRLFELQMLAFTVTSPKKVEPQTPARERLSPKKTSLRAVLDASPFEFPPTSSHNGTPLPAIEGGKGSENSFVREDSADLTSVPKNLTGASGPSPLLSSSHGPPPTDENLDPGGDSSGEEAPVLQNVTLVTLIRHDAESSTQEQDAWDGGLPSGDTVLPSIENSELTNVANAEEDSAGKKKDGPRTPNQERNHHRGESIFSIVSDGSEQSSPPMDDSPSVRPNRPFVRGPRPPLNSAMTKRRNKEAVSSNHRRQPSSPFWDTADMSNGPHSSPAKSPTKPTSPNIPLEQQISNILETLPAPIRLRSHPRATTPTPNLTHRKPSSNNLHRRSATPSLTPLPTLTLAPADESTSRRSGTASDPEIKLYHLSRNDMDKPIKLFVRRVGENGERVMVRVGGGWADLGEYLRMYAEHHGRRAVSEGRVEVVGLPTPEPASGRVTPSSSSRRTSFVGPPTSGRFTPTAGAHTPTPAGEERRPQSAHGSCGGSRRSTGFEEVGLAGPAARKLVGDMSSEKKEWVEGIVEQAKKVGTKVEFGDMGRSGGTRRVFLKGKGRVGGEE</sequence>
<evidence type="ECO:0000256" key="2">
    <source>
        <dbReference type="ARBA" id="ARBA00022490"/>
    </source>
</evidence>
<dbReference type="OrthoDB" id="5409589at2759"/>
<feature type="compositionally biased region" description="Low complexity" evidence="4">
    <location>
        <begin position="752"/>
        <end position="769"/>
    </location>
</feature>
<feature type="region of interest" description="Disordered" evidence="4">
    <location>
        <begin position="362"/>
        <end position="437"/>
    </location>
</feature>
<organism evidence="6 7">
    <name type="scientific">Trichodelitschia bisporula</name>
    <dbReference type="NCBI Taxonomy" id="703511"/>
    <lineage>
        <taxon>Eukaryota</taxon>
        <taxon>Fungi</taxon>
        <taxon>Dikarya</taxon>
        <taxon>Ascomycota</taxon>
        <taxon>Pezizomycotina</taxon>
        <taxon>Dothideomycetes</taxon>
        <taxon>Dothideomycetes incertae sedis</taxon>
        <taxon>Phaeotrichales</taxon>
        <taxon>Phaeotrichaceae</taxon>
        <taxon>Trichodelitschia</taxon>
    </lineage>
</organism>
<evidence type="ECO:0000313" key="7">
    <source>
        <dbReference type="Proteomes" id="UP000799640"/>
    </source>
</evidence>
<feature type="compositionally biased region" description="Polar residues" evidence="4">
    <location>
        <begin position="478"/>
        <end position="487"/>
    </location>
</feature>
<evidence type="ECO:0000256" key="1">
    <source>
        <dbReference type="ARBA" id="ARBA00004245"/>
    </source>
</evidence>
<evidence type="ECO:0000313" key="6">
    <source>
        <dbReference type="EMBL" id="KAF2404926.1"/>
    </source>
</evidence>
<proteinExistence type="predicted"/>
<dbReference type="GO" id="GO:0008017">
    <property type="term" value="F:microtubule binding"/>
    <property type="evidence" value="ECO:0007669"/>
    <property type="project" value="InterPro"/>
</dbReference>
<dbReference type="SUPFAM" id="SSF143575">
    <property type="entry name" value="GAS2 domain-like"/>
    <property type="match status" value="1"/>
</dbReference>
<protein>
    <recommendedName>
        <fullName evidence="5">GAR domain-containing protein</fullName>
    </recommendedName>
</protein>
<feature type="domain" description="GAR" evidence="5">
    <location>
        <begin position="654"/>
        <end position="730"/>
    </location>
</feature>
<accession>A0A6G1I9Y5</accession>
<dbReference type="GO" id="GO:0005856">
    <property type="term" value="C:cytoskeleton"/>
    <property type="evidence" value="ECO:0007669"/>
    <property type="project" value="UniProtKB-SubCell"/>
</dbReference>
<dbReference type="Proteomes" id="UP000799640">
    <property type="component" value="Unassembled WGS sequence"/>
</dbReference>
<keyword evidence="7" id="KW-1185">Reference proteome</keyword>
<feature type="compositionally biased region" description="Basic and acidic residues" evidence="4">
    <location>
        <begin position="335"/>
        <end position="348"/>
    </location>
</feature>
<dbReference type="InterPro" id="IPR003108">
    <property type="entry name" value="GAR_dom"/>
</dbReference>
<feature type="region of interest" description="Disordered" evidence="4">
    <location>
        <begin position="616"/>
        <end position="680"/>
    </location>
</feature>
<feature type="region of interest" description="Disordered" evidence="4">
    <location>
        <begin position="455"/>
        <end position="603"/>
    </location>
</feature>
<feature type="compositionally biased region" description="Low complexity" evidence="4">
    <location>
        <begin position="588"/>
        <end position="599"/>
    </location>
</feature>
<evidence type="ECO:0000256" key="3">
    <source>
        <dbReference type="ARBA" id="ARBA00023212"/>
    </source>
</evidence>
<feature type="compositionally biased region" description="Low complexity" evidence="4">
    <location>
        <begin position="649"/>
        <end position="664"/>
    </location>
</feature>
<dbReference type="EMBL" id="ML996687">
    <property type="protein sequence ID" value="KAF2404926.1"/>
    <property type="molecule type" value="Genomic_DNA"/>
</dbReference>
<feature type="compositionally biased region" description="Low complexity" evidence="4">
    <location>
        <begin position="408"/>
        <end position="418"/>
    </location>
</feature>